<reference evidence="1" key="1">
    <citation type="submission" date="2021-10" db="EMBL/GenBank/DDBJ databases">
        <authorList>
            <person name="Dean J.D."/>
            <person name="Kim M.K."/>
            <person name="Newey C.N."/>
            <person name="Stoker T.S."/>
            <person name="Thompson D.W."/>
            <person name="Grose J.H."/>
        </authorList>
    </citation>
    <scope>NUCLEOTIDE SEQUENCE</scope>
    <source>
        <strain evidence="1">BT635</strain>
    </source>
</reference>
<proteinExistence type="predicted"/>
<evidence type="ECO:0000313" key="2">
    <source>
        <dbReference type="Proteomes" id="UP001165297"/>
    </source>
</evidence>
<dbReference type="RefSeq" id="WP_226183153.1">
    <property type="nucleotide sequence ID" value="NZ_JAJADQ010000002.1"/>
</dbReference>
<dbReference type="EMBL" id="JAJADQ010000002">
    <property type="protein sequence ID" value="MCB2376850.1"/>
    <property type="molecule type" value="Genomic_DNA"/>
</dbReference>
<dbReference type="Proteomes" id="UP001165297">
    <property type="component" value="Unassembled WGS sequence"/>
</dbReference>
<evidence type="ECO:0000313" key="1">
    <source>
        <dbReference type="EMBL" id="MCB2376850.1"/>
    </source>
</evidence>
<keyword evidence="2" id="KW-1185">Reference proteome</keyword>
<accession>A0ABS8AC87</accession>
<name>A0ABS8AC87_9BACT</name>
<sequence length="159" mass="17419">MATSFVNYQGHGFWCLDAHLEVWLGYAVEVLARRGPALPPWLLQLREEWYLQASVGFTGCIELGLDETLTDAGRLAAVQQVAAATNQLLAAHGSHIPAPVLNSRPTNPEGSRWHRAVATADFLTVGYLLQALLAGQLTTTASSPLDYLAPEQWRRLGQR</sequence>
<protein>
    <submittedName>
        <fullName evidence="1">Uncharacterized protein</fullName>
    </submittedName>
</protein>
<comment type="caution">
    <text evidence="1">The sequence shown here is derived from an EMBL/GenBank/DDBJ whole genome shotgun (WGS) entry which is preliminary data.</text>
</comment>
<organism evidence="1 2">
    <name type="scientific">Hymenobacter nitidus</name>
    <dbReference type="NCBI Taxonomy" id="2880929"/>
    <lineage>
        <taxon>Bacteria</taxon>
        <taxon>Pseudomonadati</taxon>
        <taxon>Bacteroidota</taxon>
        <taxon>Cytophagia</taxon>
        <taxon>Cytophagales</taxon>
        <taxon>Hymenobacteraceae</taxon>
        <taxon>Hymenobacter</taxon>
    </lineage>
</organism>
<gene>
    <name evidence="1" type="ORF">LGH70_04615</name>
</gene>